<protein>
    <submittedName>
        <fullName evidence="5">DNA ligase</fullName>
    </submittedName>
</protein>
<evidence type="ECO:0000313" key="5">
    <source>
        <dbReference type="EMBL" id="BAR55039.1"/>
    </source>
</evidence>
<dbReference type="Proteomes" id="UP000063308">
    <property type="component" value="Chromosome"/>
</dbReference>
<proteinExistence type="inferred from homology"/>
<dbReference type="InterPro" id="IPR012310">
    <property type="entry name" value="DNA_ligase_ATP-dep_cent"/>
</dbReference>
<reference evidence="5 6" key="1">
    <citation type="submission" date="2014-11" db="EMBL/GenBank/DDBJ databases">
        <title>Symbiosis island explosion on the genome of extra-slow-growing strains of soybean bradyrhizobia with massive insertion sequences.</title>
        <authorList>
            <person name="Iida T."/>
            <person name="Minamisawa K."/>
        </authorList>
    </citation>
    <scope>NUCLEOTIDE SEQUENCE [LARGE SCALE GENOMIC DNA]</scope>
    <source>
        <strain evidence="5 6">NK6</strain>
    </source>
</reference>
<dbReference type="GO" id="GO:0006310">
    <property type="term" value="P:DNA recombination"/>
    <property type="evidence" value="ECO:0007669"/>
    <property type="project" value="InterPro"/>
</dbReference>
<dbReference type="PANTHER" id="PTHR45674:SF4">
    <property type="entry name" value="DNA LIGASE 1"/>
    <property type="match status" value="1"/>
</dbReference>
<evidence type="ECO:0000256" key="3">
    <source>
        <dbReference type="SAM" id="MobiDB-lite"/>
    </source>
</evidence>
<feature type="compositionally biased region" description="Basic residues" evidence="3">
    <location>
        <begin position="170"/>
        <end position="181"/>
    </location>
</feature>
<dbReference type="GO" id="GO:0003910">
    <property type="term" value="F:DNA ligase (ATP) activity"/>
    <property type="evidence" value="ECO:0007669"/>
    <property type="project" value="InterPro"/>
</dbReference>
<evidence type="ECO:0000256" key="2">
    <source>
        <dbReference type="ARBA" id="ARBA00022598"/>
    </source>
</evidence>
<dbReference type="GO" id="GO:0005524">
    <property type="term" value="F:ATP binding"/>
    <property type="evidence" value="ECO:0007669"/>
    <property type="project" value="InterPro"/>
</dbReference>
<dbReference type="InterPro" id="IPR050191">
    <property type="entry name" value="ATP-dep_DNA_ligase"/>
</dbReference>
<comment type="similarity">
    <text evidence="1">Belongs to the ATP-dependent DNA ligase family.</text>
</comment>
<dbReference type="SUPFAM" id="SSF56091">
    <property type="entry name" value="DNA ligase/mRNA capping enzyme, catalytic domain"/>
    <property type="match status" value="1"/>
</dbReference>
<dbReference type="PANTHER" id="PTHR45674">
    <property type="entry name" value="DNA LIGASE 1/3 FAMILY MEMBER"/>
    <property type="match status" value="1"/>
</dbReference>
<gene>
    <name evidence="5" type="ORF">NK6_1855</name>
</gene>
<accession>A0A0E4BL95</accession>
<organism evidence="5 6">
    <name type="scientific">Bradyrhizobium diazoefficiens</name>
    <dbReference type="NCBI Taxonomy" id="1355477"/>
    <lineage>
        <taxon>Bacteria</taxon>
        <taxon>Pseudomonadati</taxon>
        <taxon>Pseudomonadota</taxon>
        <taxon>Alphaproteobacteria</taxon>
        <taxon>Hyphomicrobiales</taxon>
        <taxon>Nitrobacteraceae</taxon>
        <taxon>Bradyrhizobium</taxon>
    </lineage>
</organism>
<feature type="domain" description="ATP-dependent DNA ligase family profile" evidence="4">
    <location>
        <begin position="14"/>
        <end position="178"/>
    </location>
</feature>
<evidence type="ECO:0000256" key="1">
    <source>
        <dbReference type="ARBA" id="ARBA00007572"/>
    </source>
</evidence>
<dbReference type="EMBL" id="AP014685">
    <property type="protein sequence ID" value="BAR55039.1"/>
    <property type="molecule type" value="Genomic_DNA"/>
</dbReference>
<dbReference type="AlphaFoldDB" id="A0A0E4BL95"/>
<dbReference type="Pfam" id="PF01068">
    <property type="entry name" value="DNA_ligase_A_M"/>
    <property type="match status" value="1"/>
</dbReference>
<evidence type="ECO:0000259" key="4">
    <source>
        <dbReference type="Pfam" id="PF01068"/>
    </source>
</evidence>
<evidence type="ECO:0000313" key="6">
    <source>
        <dbReference type="Proteomes" id="UP000063308"/>
    </source>
</evidence>
<feature type="region of interest" description="Disordered" evidence="3">
    <location>
        <begin position="160"/>
        <end position="189"/>
    </location>
</feature>
<sequence>MAVPSGPDWLHEVNWLHEVKYDGYRLRLEREGHRVRLITRGGYNWASRYPWIVEAARKVRQKHFVLDGEAVVLGVDGISDFNALHSRKRDHEVQFCAFDILAEGGDDHRRLSLSMRKTNLERLLARRPEGVFVNPFERGQLGPDLFRAACNMGLEGLVSKRRDQPDQAGRSKHWVKVKNRSHPAMEREL</sequence>
<dbReference type="Gene3D" id="3.30.470.30">
    <property type="entry name" value="DNA ligase/mRNA capping enzyme"/>
    <property type="match status" value="1"/>
</dbReference>
<name>A0A0E4BL95_9BRAD</name>
<dbReference type="GO" id="GO:0006281">
    <property type="term" value="P:DNA repair"/>
    <property type="evidence" value="ECO:0007669"/>
    <property type="project" value="InterPro"/>
</dbReference>
<keyword evidence="2 5" id="KW-0436">Ligase</keyword>
<dbReference type="Gene3D" id="3.30.1490.70">
    <property type="match status" value="1"/>
</dbReference>
<dbReference type="CDD" id="cd07906">
    <property type="entry name" value="Adenylation_DNA_ligase_LigD_LigC"/>
    <property type="match status" value="1"/>
</dbReference>